<dbReference type="InterPro" id="IPR000073">
    <property type="entry name" value="AB_hydrolase_1"/>
</dbReference>
<accession>A0ABU0P3U2</accession>
<keyword evidence="3" id="KW-1185">Reference proteome</keyword>
<proteinExistence type="predicted"/>
<sequence>MTVAGLVAASPSATADEAGQGVSCKPYSLPVRLSDSGQATETLWGELCQPRNRRPTTVQLLVHGGFYNHVYWDFPVGNGYYSYVRNAVAAGYATFNVDPIGSGNSSHPLSSQVTGDAGTVALHDAITALRNGTLDGQAFKKVIWVGHALGSFYAWREIPRYGDVDGAILTSALNGHNPDHAAIVAANMYPAVQDPKFANSGFDAGYMTTKPGTRGSMFYYPATTDPAVVAMDEETKDVQPIATTQPAQPPYGIQVPVLVVGGAQDWLECQGVTAYDCDDTDSVLAHESQYYLPEAKLKVAMVPETGHDMALATTAPVTSSIMLTWAMGVAAP</sequence>
<gene>
    <name evidence="2" type="ORF">QF030_007836</name>
</gene>
<name>A0ABU0P3U2_STRRH</name>
<dbReference type="SUPFAM" id="SSF53474">
    <property type="entry name" value="alpha/beta-Hydrolases"/>
    <property type="match status" value="1"/>
</dbReference>
<evidence type="ECO:0000313" key="2">
    <source>
        <dbReference type="EMBL" id="MDQ0585658.1"/>
    </source>
</evidence>
<comment type="caution">
    <text evidence="2">The sequence shown here is derived from an EMBL/GenBank/DDBJ whole genome shotgun (WGS) entry which is preliminary data.</text>
</comment>
<dbReference type="InterPro" id="IPR029058">
    <property type="entry name" value="AB_hydrolase_fold"/>
</dbReference>
<dbReference type="Gene3D" id="3.40.50.1820">
    <property type="entry name" value="alpha/beta hydrolase"/>
    <property type="match status" value="1"/>
</dbReference>
<dbReference type="EMBL" id="JAUSWV010000002">
    <property type="protein sequence ID" value="MDQ0585658.1"/>
    <property type="molecule type" value="Genomic_DNA"/>
</dbReference>
<evidence type="ECO:0000313" key="3">
    <source>
        <dbReference type="Proteomes" id="UP001230654"/>
    </source>
</evidence>
<evidence type="ECO:0000259" key="1">
    <source>
        <dbReference type="Pfam" id="PF12697"/>
    </source>
</evidence>
<dbReference type="Pfam" id="PF12697">
    <property type="entry name" value="Abhydrolase_6"/>
    <property type="match status" value="1"/>
</dbReference>
<feature type="domain" description="AB hydrolase-1" evidence="1">
    <location>
        <begin position="60"/>
        <end position="311"/>
    </location>
</feature>
<organism evidence="2 3">
    <name type="scientific">Streptomyces rishiriensis</name>
    <dbReference type="NCBI Taxonomy" id="68264"/>
    <lineage>
        <taxon>Bacteria</taxon>
        <taxon>Bacillati</taxon>
        <taxon>Actinomycetota</taxon>
        <taxon>Actinomycetes</taxon>
        <taxon>Kitasatosporales</taxon>
        <taxon>Streptomycetaceae</taxon>
        <taxon>Streptomyces</taxon>
    </lineage>
</organism>
<reference evidence="2 3" key="1">
    <citation type="submission" date="2023-07" db="EMBL/GenBank/DDBJ databases">
        <title>Comparative genomics of wheat-associated soil bacteria to identify genetic determinants of phenazine resistance.</title>
        <authorList>
            <person name="Mouncey N."/>
        </authorList>
    </citation>
    <scope>NUCLEOTIDE SEQUENCE [LARGE SCALE GENOMIC DNA]</scope>
    <source>
        <strain evidence="2 3">B2I6</strain>
    </source>
</reference>
<dbReference type="RefSeq" id="WP_307167328.1">
    <property type="nucleotide sequence ID" value="NZ_JAUSWV010000002.1"/>
</dbReference>
<dbReference type="Proteomes" id="UP001230654">
    <property type="component" value="Unassembled WGS sequence"/>
</dbReference>
<protein>
    <submittedName>
        <fullName evidence="2">Pimeloyl-ACP methyl ester carboxylesterase</fullName>
    </submittedName>
</protein>